<dbReference type="InterPro" id="IPR057931">
    <property type="entry name" value="RHH_ERCC6L2"/>
</dbReference>
<feature type="domain" description="Helicase C-terminal" evidence="8">
    <location>
        <begin position="552"/>
        <end position="706"/>
    </location>
</feature>
<dbReference type="PANTHER" id="PTHR45629">
    <property type="entry name" value="SNF2/RAD54 FAMILY MEMBER"/>
    <property type="match status" value="1"/>
</dbReference>
<dbReference type="Pfam" id="PF00271">
    <property type="entry name" value="Helicase_C"/>
    <property type="match status" value="1"/>
</dbReference>
<dbReference type="PROSITE" id="PS51192">
    <property type="entry name" value="HELICASE_ATP_BIND_1"/>
    <property type="match status" value="1"/>
</dbReference>
<dbReference type="GO" id="GO:0005524">
    <property type="term" value="F:ATP binding"/>
    <property type="evidence" value="ECO:0007669"/>
    <property type="project" value="InterPro"/>
</dbReference>
<dbReference type="Pfam" id="PF00176">
    <property type="entry name" value="SNF2-rel_dom"/>
    <property type="match status" value="1"/>
</dbReference>
<dbReference type="CDD" id="cd18793">
    <property type="entry name" value="SF2_C_SNF"/>
    <property type="match status" value="1"/>
</dbReference>
<dbReference type="InterPro" id="IPR038718">
    <property type="entry name" value="SNF2-like_sf"/>
</dbReference>
<evidence type="ECO:0000313" key="10">
    <source>
        <dbReference type="Proteomes" id="UP000799441"/>
    </source>
</evidence>
<dbReference type="FunFam" id="3.40.50.10810:FF:000019">
    <property type="entry name" value="DNA excision repair protein ERCC-6-like 2 isoform X1"/>
    <property type="match status" value="1"/>
</dbReference>
<protein>
    <submittedName>
        <fullName evidence="9">Uncharacterized protein</fullName>
    </submittedName>
</protein>
<feature type="region of interest" description="Disordered" evidence="6">
    <location>
        <begin position="29"/>
        <end position="78"/>
    </location>
</feature>
<dbReference type="Proteomes" id="UP000799441">
    <property type="component" value="Unassembled WGS sequence"/>
</dbReference>
<reference evidence="9" key="1">
    <citation type="journal article" date="2020" name="Stud. Mycol.">
        <title>101 Dothideomycetes genomes: a test case for predicting lifestyles and emergence of pathogens.</title>
        <authorList>
            <person name="Haridas S."/>
            <person name="Albert R."/>
            <person name="Binder M."/>
            <person name="Bloem J."/>
            <person name="Labutti K."/>
            <person name="Salamov A."/>
            <person name="Andreopoulos B."/>
            <person name="Baker S."/>
            <person name="Barry K."/>
            <person name="Bills G."/>
            <person name="Bluhm B."/>
            <person name="Cannon C."/>
            <person name="Castanera R."/>
            <person name="Culley D."/>
            <person name="Daum C."/>
            <person name="Ezra D."/>
            <person name="Gonzalez J."/>
            <person name="Henrissat B."/>
            <person name="Kuo A."/>
            <person name="Liang C."/>
            <person name="Lipzen A."/>
            <person name="Lutzoni F."/>
            <person name="Magnuson J."/>
            <person name="Mondo S."/>
            <person name="Nolan M."/>
            <person name="Ohm R."/>
            <person name="Pangilinan J."/>
            <person name="Park H.-J."/>
            <person name="Ramirez L."/>
            <person name="Alfaro M."/>
            <person name="Sun H."/>
            <person name="Tritt A."/>
            <person name="Yoshinaga Y."/>
            <person name="Zwiers L.-H."/>
            <person name="Turgeon B."/>
            <person name="Goodwin S."/>
            <person name="Spatafora J."/>
            <person name="Crous P."/>
            <person name="Grigoriev I."/>
        </authorList>
    </citation>
    <scope>NUCLEOTIDE SEQUENCE</scope>
    <source>
        <strain evidence="9">CBS 116435</strain>
    </source>
</reference>
<dbReference type="InterPro" id="IPR027417">
    <property type="entry name" value="P-loop_NTPase"/>
</dbReference>
<dbReference type="Gene3D" id="3.40.50.10810">
    <property type="entry name" value="Tandem AAA-ATPase domain"/>
    <property type="match status" value="1"/>
</dbReference>
<keyword evidence="2" id="KW-0547">Nucleotide-binding</keyword>
<comment type="caution">
    <text evidence="9">The sequence shown here is derived from an EMBL/GenBank/DDBJ whole genome shotgun (WGS) entry which is preliminary data.</text>
</comment>
<dbReference type="InterPro" id="IPR049730">
    <property type="entry name" value="SNF2/RAD54-like_C"/>
</dbReference>
<dbReference type="GO" id="GO:0005634">
    <property type="term" value="C:nucleus"/>
    <property type="evidence" value="ECO:0007669"/>
    <property type="project" value="UniProtKB-SubCell"/>
</dbReference>
<evidence type="ECO:0000259" key="7">
    <source>
        <dbReference type="PROSITE" id="PS51192"/>
    </source>
</evidence>
<evidence type="ECO:0000259" key="8">
    <source>
        <dbReference type="PROSITE" id="PS51194"/>
    </source>
</evidence>
<dbReference type="GO" id="GO:0016787">
    <property type="term" value="F:hydrolase activity"/>
    <property type="evidence" value="ECO:0007669"/>
    <property type="project" value="UniProtKB-KW"/>
</dbReference>
<feature type="domain" description="Helicase ATP-binding" evidence="7">
    <location>
        <begin position="177"/>
        <end position="358"/>
    </location>
</feature>
<dbReference type="OrthoDB" id="413460at2759"/>
<dbReference type="SMART" id="SM00490">
    <property type="entry name" value="HELICc"/>
    <property type="match status" value="1"/>
</dbReference>
<sequence length="932" mass="107109">MLGERVSFDKDEAPDAVYKQFKGRKNLQRKTTTAAYQRATTQVRGHGGKRRQMIIGGTPKQEPQKRKRSTTFSDHSDEDEALMETTLPDYMQKRMRSWGRRKETLGDDAWRTPPSYDDICFSEDERMEELEEKPRFPGEQPRNLYENVDFTYSPGTIPASMAQWLRDYQFEGAEFMHRLFVLQEGGILGDDMGLGKTIMVIAFLTAAFGKTSDERDAKRMRKIRACDDHTWYPRILLVCPGGLMANWQAELERWGWWQVYVYHEKPQDKEEAMAAAKMGMLEIMITTYHTYRLNADTINQVKWDAVIADECHIIKERTAEITRSMTDINALCRIGLTGTAIQNKYEELWTLLNWSCPGRLGPISTWKSDVAKPLKVGQSHNATVEELSRARDIALKLKNNLLPRFMLRRTKELLAGQLPKKSDRVIFCPLSETQADAYDQFCDSEPMHIVRDAHRKCPCNSKKTQGACCYSKIEINGRPQKWTSFVFPALFTLRSLCNHLALAIPSGTTTEKEERAFERLKLACPNHYEKLYLQRDMIKTWANRDFCGKWRVLDKLLKLWRNNGDKVLVFSHSVKFLGMLSILFKTTSYNVSYLDGKMPYAERQRSVDDFNADPNQFVFLISTKAGGVGLNITSANKVVVVDPHWNPAVDQQAQDRAYRIGQTRDVEVFRLVSAGTIEEIVYARQIYKQQQANIGYNASSERRYFAGVQDQKERKGEIFGLENMFRPHATGVVLRDIVNKTNIAESRAGFQVVGLDLEAQESDNDDTFSQLEAEDGERAAMSLLAEEILDTEGARKKDYERARKTRKTDPVQAILASVGVQYTHENAEVIGTSRIETMISSRARKAGHDFNWGEEAAYGGKKRDVLGLDGKIKYRFKVPQDVLRRQFCTMAKEFKFDDVTEFALVVEGWTQEQRRAFLTKFYKIRREKLAEV</sequence>
<evidence type="ECO:0000256" key="2">
    <source>
        <dbReference type="ARBA" id="ARBA00022741"/>
    </source>
</evidence>
<gene>
    <name evidence="9" type="ORF">K431DRAFT_236002</name>
</gene>
<keyword evidence="3" id="KW-0378">Hydrolase</keyword>
<dbReference type="SUPFAM" id="SSF52540">
    <property type="entry name" value="P-loop containing nucleoside triphosphate hydrolases"/>
    <property type="match status" value="2"/>
</dbReference>
<dbReference type="Pfam" id="PF14773">
    <property type="entry name" value="VIGSSK"/>
    <property type="match status" value="1"/>
</dbReference>
<dbReference type="PROSITE" id="PS51194">
    <property type="entry name" value="HELICASE_CTER"/>
    <property type="match status" value="1"/>
</dbReference>
<dbReference type="InterPro" id="IPR050496">
    <property type="entry name" value="SNF2_RAD54_helicase_repair"/>
</dbReference>
<evidence type="ECO:0000313" key="9">
    <source>
        <dbReference type="EMBL" id="KAF2716152.1"/>
    </source>
</evidence>
<evidence type="ECO:0000256" key="1">
    <source>
        <dbReference type="ARBA" id="ARBA00004123"/>
    </source>
</evidence>
<dbReference type="InterPro" id="IPR001650">
    <property type="entry name" value="Helicase_C-like"/>
</dbReference>
<dbReference type="Pfam" id="PF25806">
    <property type="entry name" value="RHH_ERCC6L2"/>
    <property type="match status" value="1"/>
</dbReference>
<evidence type="ECO:0000256" key="3">
    <source>
        <dbReference type="ARBA" id="ARBA00022801"/>
    </source>
</evidence>
<feature type="compositionally biased region" description="Low complexity" evidence="6">
    <location>
        <begin position="29"/>
        <end position="44"/>
    </location>
</feature>
<keyword evidence="4" id="KW-0067">ATP-binding</keyword>
<evidence type="ECO:0000256" key="5">
    <source>
        <dbReference type="ARBA" id="ARBA00023242"/>
    </source>
</evidence>
<dbReference type="InterPro" id="IPR014001">
    <property type="entry name" value="Helicase_ATP-bd"/>
</dbReference>
<comment type="subcellular location">
    <subcellularLocation>
        <location evidence="1">Nucleus</location>
    </subcellularLocation>
</comment>
<proteinExistence type="predicted"/>
<name>A0A9P4Q138_9PEZI</name>
<keyword evidence="5" id="KW-0539">Nucleus</keyword>
<accession>A0A9P4Q138</accession>
<dbReference type="SMART" id="SM00487">
    <property type="entry name" value="DEXDc"/>
    <property type="match status" value="1"/>
</dbReference>
<dbReference type="InterPro" id="IPR029256">
    <property type="entry name" value="Heliccase-ass-bd"/>
</dbReference>
<dbReference type="AlphaFoldDB" id="A0A9P4Q138"/>
<dbReference type="PANTHER" id="PTHR45629:SF7">
    <property type="entry name" value="DNA EXCISION REPAIR PROTEIN ERCC-6-RELATED"/>
    <property type="match status" value="1"/>
</dbReference>
<evidence type="ECO:0000256" key="6">
    <source>
        <dbReference type="SAM" id="MobiDB-lite"/>
    </source>
</evidence>
<dbReference type="InterPro" id="IPR000330">
    <property type="entry name" value="SNF2_N"/>
</dbReference>
<dbReference type="Gene3D" id="3.40.50.300">
    <property type="entry name" value="P-loop containing nucleotide triphosphate hydrolases"/>
    <property type="match status" value="1"/>
</dbReference>
<organism evidence="9 10">
    <name type="scientific">Polychaeton citri CBS 116435</name>
    <dbReference type="NCBI Taxonomy" id="1314669"/>
    <lineage>
        <taxon>Eukaryota</taxon>
        <taxon>Fungi</taxon>
        <taxon>Dikarya</taxon>
        <taxon>Ascomycota</taxon>
        <taxon>Pezizomycotina</taxon>
        <taxon>Dothideomycetes</taxon>
        <taxon>Dothideomycetidae</taxon>
        <taxon>Capnodiales</taxon>
        <taxon>Capnodiaceae</taxon>
        <taxon>Polychaeton</taxon>
    </lineage>
</organism>
<dbReference type="EMBL" id="MU003891">
    <property type="protein sequence ID" value="KAF2716152.1"/>
    <property type="molecule type" value="Genomic_DNA"/>
</dbReference>
<keyword evidence="10" id="KW-1185">Reference proteome</keyword>
<evidence type="ECO:0000256" key="4">
    <source>
        <dbReference type="ARBA" id="ARBA00022840"/>
    </source>
</evidence>